<sequence>MSVAIKPVLAHMIQCKVTDLAVSHSGWRWGMFHGYLPSYVLMRIAAVCSLNSELRNDVISWGFSRRGIFSTKSAYAKLTENNWGIVNGA</sequence>
<proteinExistence type="predicted"/>
<evidence type="ECO:0000313" key="2">
    <source>
        <dbReference type="Proteomes" id="UP000008311"/>
    </source>
</evidence>
<name>B9S0C1_RICCO</name>
<keyword evidence="2" id="KW-1185">Reference proteome</keyword>
<dbReference type="EMBL" id="EQ973837">
    <property type="protein sequence ID" value="EEF42854.1"/>
    <property type="molecule type" value="Genomic_DNA"/>
</dbReference>
<evidence type="ECO:0008006" key="3">
    <source>
        <dbReference type="Google" id="ProtNLM"/>
    </source>
</evidence>
<protein>
    <recommendedName>
        <fullName evidence="3">Reverse transcriptase zinc-binding domain-containing protein</fullName>
    </recommendedName>
</protein>
<dbReference type="Proteomes" id="UP000008311">
    <property type="component" value="Unassembled WGS sequence"/>
</dbReference>
<reference evidence="2" key="1">
    <citation type="journal article" date="2010" name="Nat. Biotechnol.">
        <title>Draft genome sequence of the oilseed species Ricinus communis.</title>
        <authorList>
            <person name="Chan A.P."/>
            <person name="Crabtree J."/>
            <person name="Zhao Q."/>
            <person name="Lorenzi H."/>
            <person name="Orvis J."/>
            <person name="Puiu D."/>
            <person name="Melake-Berhan A."/>
            <person name="Jones K.M."/>
            <person name="Redman J."/>
            <person name="Chen G."/>
            <person name="Cahoon E.B."/>
            <person name="Gedil M."/>
            <person name="Stanke M."/>
            <person name="Haas B.J."/>
            <person name="Wortman J.R."/>
            <person name="Fraser-Liggett C.M."/>
            <person name="Ravel J."/>
            <person name="Rabinowicz P.D."/>
        </authorList>
    </citation>
    <scope>NUCLEOTIDE SEQUENCE [LARGE SCALE GENOMIC DNA]</scope>
    <source>
        <strain evidence="2">cv. Hale</strain>
    </source>
</reference>
<evidence type="ECO:0000313" key="1">
    <source>
        <dbReference type="EMBL" id="EEF42854.1"/>
    </source>
</evidence>
<dbReference type="InParanoid" id="B9S0C1"/>
<organism evidence="1 2">
    <name type="scientific">Ricinus communis</name>
    <name type="common">Castor bean</name>
    <dbReference type="NCBI Taxonomy" id="3988"/>
    <lineage>
        <taxon>Eukaryota</taxon>
        <taxon>Viridiplantae</taxon>
        <taxon>Streptophyta</taxon>
        <taxon>Embryophyta</taxon>
        <taxon>Tracheophyta</taxon>
        <taxon>Spermatophyta</taxon>
        <taxon>Magnoliopsida</taxon>
        <taxon>eudicotyledons</taxon>
        <taxon>Gunneridae</taxon>
        <taxon>Pentapetalae</taxon>
        <taxon>rosids</taxon>
        <taxon>fabids</taxon>
        <taxon>Malpighiales</taxon>
        <taxon>Euphorbiaceae</taxon>
        <taxon>Acalyphoideae</taxon>
        <taxon>Acalypheae</taxon>
        <taxon>Ricinus</taxon>
    </lineage>
</organism>
<dbReference type="AlphaFoldDB" id="B9S0C1"/>
<accession>B9S0C1</accession>
<gene>
    <name evidence="1" type="ORF">RCOM_1353160</name>
</gene>